<dbReference type="FunFam" id="3.40.50.620:FF:000003">
    <property type="entry name" value="Leucine--tRNA ligase"/>
    <property type="match status" value="1"/>
</dbReference>
<evidence type="ECO:0000313" key="11">
    <source>
        <dbReference type="Proteomes" id="UP001497482"/>
    </source>
</evidence>
<evidence type="ECO:0000256" key="4">
    <source>
        <dbReference type="ARBA" id="ARBA00022741"/>
    </source>
</evidence>
<gene>
    <name evidence="10" type="ORF">KC01_LOCUS38082</name>
</gene>
<dbReference type="GO" id="GO:0002161">
    <property type="term" value="F:aminoacyl-tRNA deacylase activity"/>
    <property type="evidence" value="ECO:0007669"/>
    <property type="project" value="InterPro"/>
</dbReference>
<proteinExistence type="inferred from homology"/>
<reference evidence="10 11" key="1">
    <citation type="submission" date="2024-04" db="EMBL/GenBank/DDBJ databases">
        <authorList>
            <person name="Waldvogel A.-M."/>
            <person name="Schoenle A."/>
        </authorList>
    </citation>
    <scope>NUCLEOTIDE SEQUENCE [LARGE SCALE GENOMIC DNA]</scope>
</reference>
<protein>
    <recommendedName>
        <fullName evidence="2">leucine--tRNA ligase</fullName>
        <ecNumber evidence="2">6.1.1.4</ecNumber>
    </recommendedName>
</protein>
<dbReference type="GO" id="GO:0005524">
    <property type="term" value="F:ATP binding"/>
    <property type="evidence" value="ECO:0007669"/>
    <property type="project" value="UniProtKB-KW"/>
</dbReference>
<keyword evidence="5 8" id="KW-0067">ATP-binding</keyword>
<dbReference type="AlphaFoldDB" id="A0AAV2MEL7"/>
<keyword evidence="3 8" id="KW-0436">Ligase</keyword>
<evidence type="ECO:0000256" key="6">
    <source>
        <dbReference type="ARBA" id="ARBA00022917"/>
    </source>
</evidence>
<evidence type="ECO:0000256" key="3">
    <source>
        <dbReference type="ARBA" id="ARBA00022598"/>
    </source>
</evidence>
<sequence>MKTAHLVQNHPLVVHTNHGIQAYLNSKLFITTAQRTANITQTLRQPHITYASGNINMAMHMINDSESNSTDHICEELAKTELYDFKKQKFYVLSMFPYPSGRLHMGHVRVYTISDALGHFHRMRGLQVLNPMGWDAFGLPAENAAIERGLDPEVWTRKNIESMREQLLNLGFCFNWDQEVTTCLPEYYRWTQFLFVKMFEAGLAYQKEAVVNWDPVDQTVLADEQVDSRGRSWRSGAEVQQKLLKQWFIKTTNYAKPLVEALAEVPEWYGVKAMQKNWIGDCTGCFYQFTLKLAGQDTGEFLSVFCVSPETVFGAAFVHILPSHHLLYGTSSVRDALEDALQPGTDSLTPVTAVCLLTQQEVPLVISHKQQFDGHLDTVLGVPDSCEEDRCVAESLQLQWTSVLSDQDGTQTLKNSGEVSVM</sequence>
<evidence type="ECO:0000256" key="8">
    <source>
        <dbReference type="RuleBase" id="RU363035"/>
    </source>
</evidence>
<feature type="domain" description="Aminoacyl-tRNA synthetase class Ia" evidence="9">
    <location>
        <begin position="86"/>
        <end position="281"/>
    </location>
</feature>
<comment type="similarity">
    <text evidence="1 8">Belongs to the class-I aminoacyl-tRNA synthetase family.</text>
</comment>
<dbReference type="PROSITE" id="PS00178">
    <property type="entry name" value="AA_TRNA_LIGASE_I"/>
    <property type="match status" value="1"/>
</dbReference>
<dbReference type="PANTHER" id="PTHR43740">
    <property type="entry name" value="LEUCYL-TRNA SYNTHETASE"/>
    <property type="match status" value="1"/>
</dbReference>
<dbReference type="GO" id="GO:0006429">
    <property type="term" value="P:leucyl-tRNA aminoacylation"/>
    <property type="evidence" value="ECO:0007669"/>
    <property type="project" value="InterPro"/>
</dbReference>
<dbReference type="GO" id="GO:0032543">
    <property type="term" value="P:mitochondrial translation"/>
    <property type="evidence" value="ECO:0007669"/>
    <property type="project" value="TreeGrafter"/>
</dbReference>
<evidence type="ECO:0000313" key="10">
    <source>
        <dbReference type="EMBL" id="CAL1611690.1"/>
    </source>
</evidence>
<evidence type="ECO:0000256" key="7">
    <source>
        <dbReference type="ARBA" id="ARBA00023146"/>
    </source>
</evidence>
<dbReference type="InterPro" id="IPR009008">
    <property type="entry name" value="Val/Leu/Ile-tRNA-synth_edit"/>
</dbReference>
<dbReference type="GO" id="GO:0005739">
    <property type="term" value="C:mitochondrion"/>
    <property type="evidence" value="ECO:0007669"/>
    <property type="project" value="TreeGrafter"/>
</dbReference>
<keyword evidence="4 8" id="KW-0547">Nucleotide-binding</keyword>
<dbReference type="Proteomes" id="UP001497482">
    <property type="component" value="Chromosome 7"/>
</dbReference>
<organism evidence="10 11">
    <name type="scientific">Knipowitschia caucasica</name>
    <name type="common">Caucasian dwarf goby</name>
    <name type="synonym">Pomatoschistus caucasicus</name>
    <dbReference type="NCBI Taxonomy" id="637954"/>
    <lineage>
        <taxon>Eukaryota</taxon>
        <taxon>Metazoa</taxon>
        <taxon>Chordata</taxon>
        <taxon>Craniata</taxon>
        <taxon>Vertebrata</taxon>
        <taxon>Euteleostomi</taxon>
        <taxon>Actinopterygii</taxon>
        <taxon>Neopterygii</taxon>
        <taxon>Teleostei</taxon>
        <taxon>Neoteleostei</taxon>
        <taxon>Acanthomorphata</taxon>
        <taxon>Gobiaria</taxon>
        <taxon>Gobiiformes</taxon>
        <taxon>Gobioidei</taxon>
        <taxon>Gobiidae</taxon>
        <taxon>Gobiinae</taxon>
        <taxon>Knipowitschia</taxon>
    </lineage>
</organism>
<name>A0AAV2MEL7_KNICA</name>
<dbReference type="CDD" id="cd00812">
    <property type="entry name" value="LeuRS_core"/>
    <property type="match status" value="1"/>
</dbReference>
<dbReference type="Gene3D" id="3.40.50.620">
    <property type="entry name" value="HUPs"/>
    <property type="match status" value="1"/>
</dbReference>
<dbReference type="InterPro" id="IPR002300">
    <property type="entry name" value="aa-tRNA-synth_Ia"/>
</dbReference>
<keyword evidence="11" id="KW-1185">Reference proteome</keyword>
<evidence type="ECO:0000256" key="2">
    <source>
        <dbReference type="ARBA" id="ARBA00013164"/>
    </source>
</evidence>
<dbReference type="EC" id="6.1.1.4" evidence="2"/>
<dbReference type="InterPro" id="IPR014729">
    <property type="entry name" value="Rossmann-like_a/b/a_fold"/>
</dbReference>
<evidence type="ECO:0000259" key="9">
    <source>
        <dbReference type="Pfam" id="PF00133"/>
    </source>
</evidence>
<evidence type="ECO:0000256" key="5">
    <source>
        <dbReference type="ARBA" id="ARBA00022840"/>
    </source>
</evidence>
<dbReference type="Gene3D" id="3.90.740.10">
    <property type="entry name" value="Valyl/Leucyl/Isoleucyl-tRNA synthetase, editing domain"/>
    <property type="match status" value="1"/>
</dbReference>
<dbReference type="SUPFAM" id="SSF50677">
    <property type="entry name" value="ValRS/IleRS/LeuRS editing domain"/>
    <property type="match status" value="1"/>
</dbReference>
<evidence type="ECO:0000256" key="1">
    <source>
        <dbReference type="ARBA" id="ARBA00005594"/>
    </source>
</evidence>
<keyword evidence="6 8" id="KW-0648">Protein biosynthesis</keyword>
<dbReference type="SUPFAM" id="SSF52374">
    <property type="entry name" value="Nucleotidylyl transferase"/>
    <property type="match status" value="1"/>
</dbReference>
<keyword evidence="7 8" id="KW-0030">Aminoacyl-tRNA synthetase</keyword>
<dbReference type="InterPro" id="IPR002302">
    <property type="entry name" value="Leu-tRNA-ligase"/>
</dbReference>
<dbReference type="EMBL" id="OZ035829">
    <property type="protein sequence ID" value="CAL1611690.1"/>
    <property type="molecule type" value="Genomic_DNA"/>
</dbReference>
<accession>A0AAV2MEL7</accession>
<dbReference type="PRINTS" id="PR00985">
    <property type="entry name" value="TRNASYNTHLEU"/>
</dbReference>
<dbReference type="Pfam" id="PF00133">
    <property type="entry name" value="tRNA-synt_1"/>
    <property type="match status" value="1"/>
</dbReference>
<dbReference type="PANTHER" id="PTHR43740:SF2">
    <property type="entry name" value="LEUCINE--TRNA LIGASE, MITOCHONDRIAL"/>
    <property type="match status" value="1"/>
</dbReference>
<dbReference type="GO" id="GO:0004823">
    <property type="term" value="F:leucine-tRNA ligase activity"/>
    <property type="evidence" value="ECO:0007669"/>
    <property type="project" value="UniProtKB-EC"/>
</dbReference>
<dbReference type="InterPro" id="IPR001412">
    <property type="entry name" value="aa-tRNA-synth_I_CS"/>
</dbReference>